<dbReference type="AlphaFoldDB" id="C8W0S9"/>
<protein>
    <submittedName>
        <fullName evidence="1">Uncharacterized protein</fullName>
    </submittedName>
</protein>
<proteinExistence type="predicted"/>
<dbReference type="KEGG" id="dae:Dtox_2532"/>
<evidence type="ECO:0000313" key="2">
    <source>
        <dbReference type="Proteomes" id="UP000002217"/>
    </source>
</evidence>
<evidence type="ECO:0000313" key="1">
    <source>
        <dbReference type="EMBL" id="ACV63334.1"/>
    </source>
</evidence>
<name>C8W0S9_DESAS</name>
<accession>C8W0S9</accession>
<reference evidence="1 2" key="1">
    <citation type="journal article" date="2009" name="Stand. Genomic Sci.">
        <title>Complete genome sequence of Desulfotomaculum acetoxidans type strain (5575).</title>
        <authorList>
            <person name="Spring S."/>
            <person name="Lapidus A."/>
            <person name="Schroder M."/>
            <person name="Gleim D."/>
            <person name="Sims D."/>
            <person name="Meincke L."/>
            <person name="Glavina Del Rio T."/>
            <person name="Tice H."/>
            <person name="Copeland A."/>
            <person name="Cheng J.F."/>
            <person name="Lucas S."/>
            <person name="Chen F."/>
            <person name="Nolan M."/>
            <person name="Bruce D."/>
            <person name="Goodwin L."/>
            <person name="Pitluck S."/>
            <person name="Ivanova N."/>
            <person name="Mavromatis K."/>
            <person name="Mikhailova N."/>
            <person name="Pati A."/>
            <person name="Chen A."/>
            <person name="Palaniappan K."/>
            <person name="Land M."/>
            <person name="Hauser L."/>
            <person name="Chang Y.J."/>
            <person name="Jeffries C.D."/>
            <person name="Chain P."/>
            <person name="Saunders E."/>
            <person name="Brettin T."/>
            <person name="Detter J.C."/>
            <person name="Goker M."/>
            <person name="Bristow J."/>
            <person name="Eisen J.A."/>
            <person name="Markowitz V."/>
            <person name="Hugenholtz P."/>
            <person name="Kyrpides N.C."/>
            <person name="Klenk H.P."/>
            <person name="Han C."/>
        </authorList>
    </citation>
    <scope>NUCLEOTIDE SEQUENCE [LARGE SCALE GENOMIC DNA]</scope>
    <source>
        <strain evidence="2">ATCC 49208 / DSM 771 / VKM B-1644</strain>
    </source>
</reference>
<dbReference type="Proteomes" id="UP000002217">
    <property type="component" value="Chromosome"/>
</dbReference>
<organism evidence="1 2">
    <name type="scientific">Desulfofarcimen acetoxidans (strain ATCC 49208 / DSM 771 / KCTC 5769 / VKM B-1644 / 5575)</name>
    <name type="common">Desulfotomaculum acetoxidans</name>
    <dbReference type="NCBI Taxonomy" id="485916"/>
    <lineage>
        <taxon>Bacteria</taxon>
        <taxon>Bacillati</taxon>
        <taxon>Bacillota</taxon>
        <taxon>Clostridia</taxon>
        <taxon>Eubacteriales</taxon>
        <taxon>Peptococcaceae</taxon>
        <taxon>Desulfofarcimen</taxon>
    </lineage>
</organism>
<sequence length="43" mass="4852">MPICGSMIIKNCSTSEEKLSSIELLKKQLPSCYEYENLVNGKE</sequence>
<dbReference type="HOGENOM" id="CLU_3232606_0_0_9"/>
<dbReference type="EMBL" id="CP001720">
    <property type="protein sequence ID" value="ACV63334.1"/>
    <property type="molecule type" value="Genomic_DNA"/>
</dbReference>
<keyword evidence="2" id="KW-1185">Reference proteome</keyword>
<gene>
    <name evidence="1" type="ordered locus">Dtox_2532</name>
</gene>